<organism evidence="3 4">
    <name type="scientific">Convivina intestini</name>
    <dbReference type="NCBI Taxonomy" id="1505726"/>
    <lineage>
        <taxon>Bacteria</taxon>
        <taxon>Bacillati</taxon>
        <taxon>Bacillota</taxon>
        <taxon>Bacilli</taxon>
        <taxon>Lactobacillales</taxon>
        <taxon>Lactobacillaceae</taxon>
        <taxon>Convivina</taxon>
    </lineage>
</organism>
<dbReference type="PANTHER" id="PTHR43418">
    <property type="entry name" value="MULTIFUNCTIONAL TRYPTOPHAN BIOSYNTHESIS PROTEIN-RELATED"/>
    <property type="match status" value="1"/>
</dbReference>
<dbReference type="InterPro" id="IPR029062">
    <property type="entry name" value="Class_I_gatase-like"/>
</dbReference>
<dbReference type="OrthoDB" id="9804328at2"/>
<evidence type="ECO:0000313" key="4">
    <source>
        <dbReference type="Proteomes" id="UP000245433"/>
    </source>
</evidence>
<reference evidence="3 4" key="1">
    <citation type="submission" date="2018-04" db="EMBL/GenBank/DDBJ databases">
        <title>Genomic Encyclopedia of Type Strains, Phase IV (KMG-IV): sequencing the most valuable type-strain genomes for metagenomic binning, comparative biology and taxonomic classification.</title>
        <authorList>
            <person name="Goeker M."/>
        </authorList>
    </citation>
    <scope>NUCLEOTIDE SEQUENCE [LARGE SCALE GENOMIC DNA]</scope>
    <source>
        <strain evidence="3 4">DSM 28795</strain>
    </source>
</reference>
<gene>
    <name evidence="3" type="ORF">C7384_101156</name>
</gene>
<proteinExistence type="predicted"/>
<evidence type="ECO:0000259" key="2">
    <source>
        <dbReference type="Pfam" id="PF00117"/>
    </source>
</evidence>
<dbReference type="PRINTS" id="PR00099">
    <property type="entry name" value="CPSGATASE"/>
</dbReference>
<dbReference type="SUPFAM" id="SSF52317">
    <property type="entry name" value="Class I glutamine amidotransferase-like"/>
    <property type="match status" value="1"/>
</dbReference>
<dbReference type="InterPro" id="IPR006221">
    <property type="entry name" value="TrpG/PapA_dom"/>
</dbReference>
<dbReference type="PRINTS" id="PR00097">
    <property type="entry name" value="ANTSNTHASEII"/>
</dbReference>
<dbReference type="PRINTS" id="PR00096">
    <property type="entry name" value="GATASE"/>
</dbReference>
<evidence type="ECO:0000256" key="1">
    <source>
        <dbReference type="ARBA" id="ARBA00022962"/>
    </source>
</evidence>
<feature type="domain" description="Glutamine amidotransferase" evidence="2">
    <location>
        <begin position="3"/>
        <end position="185"/>
    </location>
</feature>
<evidence type="ECO:0000313" key="3">
    <source>
        <dbReference type="EMBL" id="PVY86241.1"/>
    </source>
</evidence>
<dbReference type="GO" id="GO:0004049">
    <property type="term" value="F:anthranilate synthase activity"/>
    <property type="evidence" value="ECO:0007669"/>
    <property type="project" value="TreeGrafter"/>
</dbReference>
<dbReference type="Pfam" id="PF00117">
    <property type="entry name" value="GATase"/>
    <property type="match status" value="1"/>
</dbReference>
<comment type="caution">
    <text evidence="3">The sequence shown here is derived from an EMBL/GenBank/DDBJ whole genome shotgun (WGS) entry which is preliminary data.</text>
</comment>
<dbReference type="PANTHER" id="PTHR43418:SF8">
    <property type="entry name" value="SYNTHASE COMPONENT II, PUTATIVE-RELATED"/>
    <property type="match status" value="1"/>
</dbReference>
<dbReference type="CDD" id="cd01743">
    <property type="entry name" value="GATase1_Anthranilate_Synthase"/>
    <property type="match status" value="1"/>
</dbReference>
<accession>A0A2U1DEY8</accession>
<dbReference type="Proteomes" id="UP000245433">
    <property type="component" value="Unassembled WGS sequence"/>
</dbReference>
<dbReference type="GO" id="GO:0000162">
    <property type="term" value="P:L-tryptophan biosynthetic process"/>
    <property type="evidence" value="ECO:0007669"/>
    <property type="project" value="TreeGrafter"/>
</dbReference>
<dbReference type="InterPro" id="IPR050472">
    <property type="entry name" value="Anth_synth/Amidotransfase"/>
</dbReference>
<keyword evidence="1" id="KW-0315">Glutamine amidotransferase</keyword>
<protein>
    <submittedName>
        <fullName evidence="3">Anthranilate synthase component II</fullName>
    </submittedName>
</protein>
<name>A0A2U1DEY8_9LACO</name>
<dbReference type="GO" id="GO:0005829">
    <property type="term" value="C:cytosol"/>
    <property type="evidence" value="ECO:0007669"/>
    <property type="project" value="TreeGrafter"/>
</dbReference>
<dbReference type="Gene3D" id="3.40.50.880">
    <property type="match status" value="1"/>
</dbReference>
<sequence>MILLVDNYDSFTYNLAQIVGQLTEVQVLRNDDPELEAVAQQADGIIFSPGPGSPDQAGQMEALIKEHAEDKPMLGICLGHQAIGEVFGGQVAHAPEIRHGKMSQMKTSQSKLFDEAPDVDIMRYHSLIVDKDHLPAHFKVTGVATDDGEVMAIEHDSLPIYGVQFHPESIGTPAGQEMIKRFVAEIEGK</sequence>
<dbReference type="NCBIfam" id="TIGR00566">
    <property type="entry name" value="trpG_papA"/>
    <property type="match status" value="1"/>
</dbReference>
<dbReference type="FunFam" id="3.40.50.880:FF:000003">
    <property type="entry name" value="Anthranilate synthase component II"/>
    <property type="match status" value="1"/>
</dbReference>
<dbReference type="InterPro" id="IPR017926">
    <property type="entry name" value="GATASE"/>
</dbReference>
<dbReference type="PROSITE" id="PS51273">
    <property type="entry name" value="GATASE_TYPE_1"/>
    <property type="match status" value="1"/>
</dbReference>
<dbReference type="RefSeq" id="WP_089937471.1">
    <property type="nucleotide sequence ID" value="NZ_CAKOEX010000001.1"/>
</dbReference>
<keyword evidence="4" id="KW-1185">Reference proteome</keyword>
<dbReference type="EMBL" id="QEKT01000001">
    <property type="protein sequence ID" value="PVY86241.1"/>
    <property type="molecule type" value="Genomic_DNA"/>
</dbReference>
<dbReference type="AlphaFoldDB" id="A0A2U1DEY8"/>